<dbReference type="GO" id="GO:0008270">
    <property type="term" value="F:zinc ion binding"/>
    <property type="evidence" value="ECO:0007669"/>
    <property type="project" value="UniProtKB-KW"/>
</dbReference>
<evidence type="ECO:0000256" key="3">
    <source>
        <dbReference type="ARBA" id="ARBA00022737"/>
    </source>
</evidence>
<dbReference type="PROSITE" id="PS00028">
    <property type="entry name" value="ZINC_FINGER_C2H2_1"/>
    <property type="match status" value="1"/>
</dbReference>
<dbReference type="OrthoDB" id="654211at2759"/>
<dbReference type="InterPro" id="IPR051059">
    <property type="entry name" value="VerF-like"/>
</dbReference>
<sequence>MQGIARRSVINITLYNMASQTADRHACHCGKSFLRKEHLRRHQATHSGPAFSCLVCGRSFSRSDLLRRHAGIHGGAAAVPDSRRGRACDTCHANKTKCDGGPQCSLCAKRGVTCTYGRRDGNAMARKRSLDGQPKPLSPPLADFALSPATVRPVPASQPVTGNFSTKMAIQSVLRAVASRVGQPLPTPAPPSSVPKSWLTASVESFFTTFHERWPILHAPSLDETTDSVAIVASIIMINSWLHHDRSSSELLMEIHHLLVEHSFKKLANDTFDPSRPWPVKMYQVALLNIIFAFESGRASCIKRARHLLSLLVAAMRQNSCFSSDALDRERNTHYPGDFVPWVFSSVEHWKQLAFCTFQIDTYLSLLCNQPALLRREELDLGLTSTFSMWNSYGLHIFFPRHRSEPWSRGAFKMSCLDMTEPQHIPSGILVEDVRACLLGSWNDIWVLQQLRRNRNEAAALRADAISRQLKMCKIQLDTIQDALERPELHGQYTEFLMRAYSGREMPTEPEWRELVLARVYSCLFTARMLYHLLSLHVHADVQTIREAAQITPVMGLTGAAVAAASTPAASTAAWQRKALQVQEWALSGSSRAALLDTLLTWRTYLEAAPGLELRREPADPIVYMALSAAVTVLWAWTTHAVHSCICTPDVAKVEVGAAPLVVESGPDVDDWQLRGGRGITLHGVPVCKCNTPTWLARFAEALARGGPRWELGSIAASTCLSKLAFQGSL</sequence>
<reference evidence="10 11" key="1">
    <citation type="submission" date="2017-06" db="EMBL/GenBank/DDBJ databases">
        <title>Ant-infecting Ophiocordyceps genomes reveal a high diversity of potential behavioral manipulation genes and a possible major role for enterotoxins.</title>
        <authorList>
            <person name="De Bekker C."/>
            <person name="Evans H.C."/>
            <person name="Brachmann A."/>
            <person name="Hughes D.P."/>
        </authorList>
    </citation>
    <scope>NUCLEOTIDE SEQUENCE [LARGE SCALE GENOMIC DNA]</scope>
    <source>
        <strain evidence="10 11">Map64</strain>
    </source>
</reference>
<accession>A0A2C5Y0S2</accession>
<evidence type="ECO:0000259" key="9">
    <source>
        <dbReference type="PROSITE" id="PS50157"/>
    </source>
</evidence>
<evidence type="ECO:0000256" key="6">
    <source>
        <dbReference type="ARBA" id="ARBA00023242"/>
    </source>
</evidence>
<dbReference type="PROSITE" id="PS50048">
    <property type="entry name" value="ZN2_CY6_FUNGAL_2"/>
    <property type="match status" value="1"/>
</dbReference>
<dbReference type="EMBL" id="NJET01000076">
    <property type="protein sequence ID" value="PHH62287.1"/>
    <property type="molecule type" value="Genomic_DNA"/>
</dbReference>
<comment type="subcellular location">
    <subcellularLocation>
        <location evidence="1">Nucleus</location>
    </subcellularLocation>
</comment>
<name>A0A2C5Y0S2_9HYPO</name>
<evidence type="ECO:0000313" key="10">
    <source>
        <dbReference type="EMBL" id="PHH62287.1"/>
    </source>
</evidence>
<dbReference type="PANTHER" id="PTHR40626">
    <property type="entry name" value="MIP31509P"/>
    <property type="match status" value="1"/>
</dbReference>
<dbReference type="STRING" id="1399860.A0A2C5Y0S2"/>
<dbReference type="InterPro" id="IPR036236">
    <property type="entry name" value="Znf_C2H2_sf"/>
</dbReference>
<evidence type="ECO:0000256" key="7">
    <source>
        <dbReference type="PROSITE-ProRule" id="PRU00042"/>
    </source>
</evidence>
<dbReference type="Pfam" id="PF04082">
    <property type="entry name" value="Fungal_trans"/>
    <property type="match status" value="1"/>
</dbReference>
<dbReference type="Gene3D" id="4.10.240.10">
    <property type="entry name" value="Zn(2)-C6 fungal-type DNA-binding domain"/>
    <property type="match status" value="1"/>
</dbReference>
<dbReference type="SUPFAM" id="SSF57667">
    <property type="entry name" value="beta-beta-alpha zinc fingers"/>
    <property type="match status" value="1"/>
</dbReference>
<protein>
    <recommendedName>
        <fullName evidence="12">C2H2-type domain-containing protein</fullName>
    </recommendedName>
</protein>
<proteinExistence type="predicted"/>
<dbReference type="Pfam" id="PF00096">
    <property type="entry name" value="zf-C2H2"/>
    <property type="match status" value="1"/>
</dbReference>
<keyword evidence="11" id="KW-1185">Reference proteome</keyword>
<evidence type="ECO:0000259" key="8">
    <source>
        <dbReference type="PROSITE" id="PS50048"/>
    </source>
</evidence>
<keyword evidence="2" id="KW-0479">Metal-binding</keyword>
<dbReference type="AlphaFoldDB" id="A0A2C5Y0S2"/>
<dbReference type="GO" id="GO:0000981">
    <property type="term" value="F:DNA-binding transcription factor activity, RNA polymerase II-specific"/>
    <property type="evidence" value="ECO:0007669"/>
    <property type="project" value="InterPro"/>
</dbReference>
<dbReference type="Pfam" id="PF00172">
    <property type="entry name" value="Zn_clus"/>
    <property type="match status" value="1"/>
</dbReference>
<keyword evidence="4 7" id="KW-0863">Zinc-finger</keyword>
<evidence type="ECO:0000313" key="11">
    <source>
        <dbReference type="Proteomes" id="UP000226192"/>
    </source>
</evidence>
<organism evidence="10 11">
    <name type="scientific">Ophiocordyceps australis</name>
    <dbReference type="NCBI Taxonomy" id="1399860"/>
    <lineage>
        <taxon>Eukaryota</taxon>
        <taxon>Fungi</taxon>
        <taxon>Dikarya</taxon>
        <taxon>Ascomycota</taxon>
        <taxon>Pezizomycotina</taxon>
        <taxon>Sordariomycetes</taxon>
        <taxon>Hypocreomycetidae</taxon>
        <taxon>Hypocreales</taxon>
        <taxon>Ophiocordycipitaceae</taxon>
        <taxon>Ophiocordyceps</taxon>
    </lineage>
</organism>
<gene>
    <name evidence="10" type="ORF">CDD81_7275</name>
</gene>
<keyword evidence="6" id="KW-0539">Nucleus</keyword>
<evidence type="ECO:0000256" key="4">
    <source>
        <dbReference type="ARBA" id="ARBA00022771"/>
    </source>
</evidence>
<dbReference type="InterPro" id="IPR007219">
    <property type="entry name" value="XnlR_reg_dom"/>
</dbReference>
<dbReference type="PANTHER" id="PTHR40626:SF36">
    <property type="entry name" value="TRANSCRIPTION FACTOR WITH C2H2 AND ZN(2)-CYS(6) DNA BINDING DOMAIN (EUROFUNG)"/>
    <property type="match status" value="1"/>
</dbReference>
<evidence type="ECO:0000256" key="5">
    <source>
        <dbReference type="ARBA" id="ARBA00022833"/>
    </source>
</evidence>
<evidence type="ECO:0000256" key="1">
    <source>
        <dbReference type="ARBA" id="ARBA00004123"/>
    </source>
</evidence>
<dbReference type="CDD" id="cd12148">
    <property type="entry name" value="fungal_TF_MHR"/>
    <property type="match status" value="1"/>
</dbReference>
<dbReference type="GO" id="GO:0005634">
    <property type="term" value="C:nucleus"/>
    <property type="evidence" value="ECO:0007669"/>
    <property type="project" value="UniProtKB-SubCell"/>
</dbReference>
<dbReference type="InterPro" id="IPR036864">
    <property type="entry name" value="Zn2-C6_fun-type_DNA-bd_sf"/>
</dbReference>
<keyword evidence="5" id="KW-0862">Zinc</keyword>
<feature type="domain" description="Zn(2)-C6 fungal-type" evidence="8">
    <location>
        <begin position="87"/>
        <end position="116"/>
    </location>
</feature>
<dbReference type="SMART" id="SM00066">
    <property type="entry name" value="GAL4"/>
    <property type="match status" value="1"/>
</dbReference>
<feature type="domain" description="C2H2-type" evidence="9">
    <location>
        <begin position="51"/>
        <end position="78"/>
    </location>
</feature>
<comment type="caution">
    <text evidence="10">The sequence shown here is derived from an EMBL/GenBank/DDBJ whole genome shotgun (WGS) entry which is preliminary data.</text>
</comment>
<dbReference type="GO" id="GO:0000978">
    <property type="term" value="F:RNA polymerase II cis-regulatory region sequence-specific DNA binding"/>
    <property type="evidence" value="ECO:0007669"/>
    <property type="project" value="InterPro"/>
</dbReference>
<dbReference type="GO" id="GO:0000785">
    <property type="term" value="C:chromatin"/>
    <property type="evidence" value="ECO:0007669"/>
    <property type="project" value="TreeGrafter"/>
</dbReference>
<dbReference type="PROSITE" id="PS00463">
    <property type="entry name" value="ZN2_CY6_FUNGAL_1"/>
    <property type="match status" value="1"/>
</dbReference>
<dbReference type="Proteomes" id="UP000226192">
    <property type="component" value="Unassembled WGS sequence"/>
</dbReference>
<evidence type="ECO:0008006" key="12">
    <source>
        <dbReference type="Google" id="ProtNLM"/>
    </source>
</evidence>
<keyword evidence="3" id="KW-0677">Repeat</keyword>
<dbReference type="InterPro" id="IPR013087">
    <property type="entry name" value="Znf_C2H2_type"/>
</dbReference>
<dbReference type="GO" id="GO:0006351">
    <property type="term" value="P:DNA-templated transcription"/>
    <property type="evidence" value="ECO:0007669"/>
    <property type="project" value="InterPro"/>
</dbReference>
<feature type="domain" description="C2H2-type" evidence="9">
    <location>
        <begin position="25"/>
        <end position="51"/>
    </location>
</feature>
<dbReference type="SMART" id="SM00355">
    <property type="entry name" value="ZnF_C2H2"/>
    <property type="match status" value="2"/>
</dbReference>
<evidence type="ECO:0000256" key="2">
    <source>
        <dbReference type="ARBA" id="ARBA00022723"/>
    </source>
</evidence>
<dbReference type="InterPro" id="IPR001138">
    <property type="entry name" value="Zn2Cys6_DnaBD"/>
</dbReference>
<dbReference type="CDD" id="cd00067">
    <property type="entry name" value="GAL4"/>
    <property type="match status" value="1"/>
</dbReference>
<dbReference type="Gene3D" id="3.30.160.60">
    <property type="entry name" value="Classic Zinc Finger"/>
    <property type="match status" value="2"/>
</dbReference>
<dbReference type="PROSITE" id="PS50157">
    <property type="entry name" value="ZINC_FINGER_C2H2_2"/>
    <property type="match status" value="2"/>
</dbReference>
<dbReference type="SUPFAM" id="SSF57701">
    <property type="entry name" value="Zn2/Cys6 DNA-binding domain"/>
    <property type="match status" value="1"/>
</dbReference>